<evidence type="ECO:0000259" key="5">
    <source>
        <dbReference type="Pfam" id="PF00535"/>
    </source>
</evidence>
<feature type="domain" description="Glycosyltransferase 2-like" evidence="5">
    <location>
        <begin position="7"/>
        <end position="137"/>
    </location>
</feature>
<dbReference type="InterPro" id="IPR001173">
    <property type="entry name" value="Glyco_trans_2-like"/>
</dbReference>
<dbReference type="Proteomes" id="UP000285532">
    <property type="component" value="Unassembled WGS sequence"/>
</dbReference>
<organism evidence="6 7">
    <name type="scientific">Lacticaseibacillus paracasei</name>
    <name type="common">Lactobacillus paracasei</name>
    <dbReference type="NCBI Taxonomy" id="1597"/>
    <lineage>
        <taxon>Bacteria</taxon>
        <taxon>Bacillati</taxon>
        <taxon>Bacillota</taxon>
        <taxon>Bacilli</taxon>
        <taxon>Lactobacillales</taxon>
        <taxon>Lactobacillaceae</taxon>
        <taxon>Lacticaseibacillus</taxon>
    </lineage>
</organism>
<name>A0A422M964_LACPA</name>
<comment type="similarity">
    <text evidence="2">Belongs to the glycosyltransferase 2 family.</text>
</comment>
<dbReference type="CDD" id="cd04185">
    <property type="entry name" value="GT_2_like_b"/>
    <property type="match status" value="1"/>
</dbReference>
<comment type="pathway">
    <text evidence="1">Cell wall biogenesis; cell wall polysaccharide biosynthesis.</text>
</comment>
<comment type="caution">
    <text evidence="6">The sequence shown here is derived from an EMBL/GenBank/DDBJ whole genome shotgun (WGS) entry which is preliminary data.</text>
</comment>
<evidence type="ECO:0000256" key="2">
    <source>
        <dbReference type="ARBA" id="ARBA00006739"/>
    </source>
</evidence>
<evidence type="ECO:0000256" key="3">
    <source>
        <dbReference type="ARBA" id="ARBA00022676"/>
    </source>
</evidence>
<accession>A0A422M964</accession>
<dbReference type="Gene3D" id="3.90.550.10">
    <property type="entry name" value="Spore Coat Polysaccharide Biosynthesis Protein SpsA, Chain A"/>
    <property type="match status" value="1"/>
</dbReference>
<evidence type="ECO:0000313" key="6">
    <source>
        <dbReference type="EMBL" id="RND84747.1"/>
    </source>
</evidence>
<dbReference type="SUPFAM" id="SSF53448">
    <property type="entry name" value="Nucleotide-diphospho-sugar transferases"/>
    <property type="match status" value="1"/>
</dbReference>
<gene>
    <name evidence="6" type="ORF">FAM18172_02080</name>
</gene>
<protein>
    <submittedName>
        <fullName evidence="6">Rhamnosyltransferase</fullName>
    </submittedName>
</protein>
<dbReference type="AlphaFoldDB" id="A0A422M964"/>
<sequence length="304" mass="33660">MGKIIDVVVVTYNRLPLLKECLESLLGQRENLSGIFVIDNHSTDGTTEYLAKIDDSLVKATTLSDNIGGAAGFEYGVNLATVEGNGDYIWIMDDDTIPNIGASSALIKKARLLNNEFGFLCSNVRWTDGTATNIAHVSKNWPDKIMEGLVGVVSATFVSILVPKENVNNLGLPLGQMQIWGDDTEYTTRLSSFKVSFFVSDSIAVHKTSYNLMQDSLKTIQSDRIWRFKSMYRNLIYIKRHYGSKKDIVKMILANVVTGLGSLAAKDHRLTRLGAAFSGTWNGFFFNPAVNLPNKETMGKKIED</sequence>
<keyword evidence="4 6" id="KW-0808">Transferase</keyword>
<proteinExistence type="inferred from homology"/>
<evidence type="ECO:0000313" key="7">
    <source>
        <dbReference type="Proteomes" id="UP000285532"/>
    </source>
</evidence>
<evidence type="ECO:0000256" key="4">
    <source>
        <dbReference type="ARBA" id="ARBA00022679"/>
    </source>
</evidence>
<dbReference type="PANTHER" id="PTHR43179">
    <property type="entry name" value="RHAMNOSYLTRANSFERASE WBBL"/>
    <property type="match status" value="1"/>
</dbReference>
<dbReference type="Pfam" id="PF00535">
    <property type="entry name" value="Glycos_transf_2"/>
    <property type="match status" value="1"/>
</dbReference>
<evidence type="ECO:0000256" key="1">
    <source>
        <dbReference type="ARBA" id="ARBA00004776"/>
    </source>
</evidence>
<dbReference type="PANTHER" id="PTHR43179:SF12">
    <property type="entry name" value="GALACTOFURANOSYLTRANSFERASE GLFT2"/>
    <property type="match status" value="1"/>
</dbReference>
<dbReference type="GO" id="GO:0016757">
    <property type="term" value="F:glycosyltransferase activity"/>
    <property type="evidence" value="ECO:0007669"/>
    <property type="project" value="UniProtKB-KW"/>
</dbReference>
<dbReference type="InterPro" id="IPR029044">
    <property type="entry name" value="Nucleotide-diphossugar_trans"/>
</dbReference>
<dbReference type="RefSeq" id="WP_003566677.1">
    <property type="nucleotide sequence ID" value="NZ_AP018392.1"/>
</dbReference>
<keyword evidence="3" id="KW-0328">Glycosyltransferase</keyword>
<reference evidence="6 7" key="1">
    <citation type="journal article" date="2018" name="Front. Microbiol.">
        <title>Conversion of Methionine to Cysteine in Lactobacillus paracasei Depends on the Highly Mobile cysK-ctl-cysE Gene Cluster.</title>
        <authorList>
            <person name="Wuthrich D."/>
            <person name="Irmler S."/>
            <person name="Berthoud H."/>
            <person name="Guggenbuhl B."/>
            <person name="Eugster E."/>
            <person name="Bruggmann R."/>
        </authorList>
    </citation>
    <scope>NUCLEOTIDE SEQUENCE [LARGE SCALE GENOMIC DNA]</scope>
    <source>
        <strain evidence="6 7">FAM18172</strain>
    </source>
</reference>
<dbReference type="EMBL" id="LKFU01000076">
    <property type="protein sequence ID" value="RND84747.1"/>
    <property type="molecule type" value="Genomic_DNA"/>
</dbReference>